<reference evidence="1 2" key="1">
    <citation type="submission" date="2014-02" db="EMBL/GenBank/DDBJ databases">
        <title>Whole genome shotgun sequence of Rhodococcus wratislaviensis NBRC 100605.</title>
        <authorList>
            <person name="Hosoyama A."/>
            <person name="Tsuchikane K."/>
            <person name="Yoshida I."/>
            <person name="Ohji S."/>
            <person name="Ichikawa N."/>
            <person name="Yamazoe A."/>
            <person name="Fujita N."/>
        </authorList>
    </citation>
    <scope>NUCLEOTIDE SEQUENCE [LARGE SCALE GENOMIC DNA]</scope>
    <source>
        <strain evidence="1 2">NBRC 100605</strain>
    </source>
</reference>
<sequence length="85" mass="8940">MGAPRTAVEDVLLQERAKRFNCGIVAGLSASAHRTDQAVAAEKDGQTEDAAGVEALEGAGAARAAIFRCVTRYNTGRRHSTLGRI</sequence>
<protein>
    <submittedName>
        <fullName evidence="1">Uncharacterized protein</fullName>
    </submittedName>
</protein>
<dbReference type="Proteomes" id="UP000019491">
    <property type="component" value="Unassembled WGS sequence"/>
</dbReference>
<organism evidence="1 2">
    <name type="scientific">Rhodococcus wratislaviensis NBRC 100605</name>
    <dbReference type="NCBI Taxonomy" id="1219028"/>
    <lineage>
        <taxon>Bacteria</taxon>
        <taxon>Bacillati</taxon>
        <taxon>Actinomycetota</taxon>
        <taxon>Actinomycetes</taxon>
        <taxon>Mycobacteriales</taxon>
        <taxon>Nocardiaceae</taxon>
        <taxon>Rhodococcus</taxon>
    </lineage>
</organism>
<keyword evidence="2" id="KW-1185">Reference proteome</keyword>
<dbReference type="EMBL" id="BAWF01000052">
    <property type="protein sequence ID" value="GAF48361.1"/>
    <property type="molecule type" value="Genomic_DNA"/>
</dbReference>
<proteinExistence type="predicted"/>
<comment type="caution">
    <text evidence="1">The sequence shown here is derived from an EMBL/GenBank/DDBJ whole genome shotgun (WGS) entry which is preliminary data.</text>
</comment>
<dbReference type="AlphaFoldDB" id="X0QBP9"/>
<evidence type="ECO:0000313" key="2">
    <source>
        <dbReference type="Proteomes" id="UP000019491"/>
    </source>
</evidence>
<evidence type="ECO:0000313" key="1">
    <source>
        <dbReference type="EMBL" id="GAF48361.1"/>
    </source>
</evidence>
<name>X0QBP9_RHOWR</name>
<accession>X0QBP9</accession>
<gene>
    <name evidence="1" type="ORF">RW1_052_00700</name>
</gene>